<dbReference type="Proteomes" id="UP000298602">
    <property type="component" value="Chromosome"/>
</dbReference>
<accession>A0A4P8L3J5</accession>
<dbReference type="AlphaFoldDB" id="A0A4P8L3J5"/>
<feature type="domain" description="Flagellar Assembly Protein A N-terminal region" evidence="3">
    <location>
        <begin position="198"/>
        <end position="367"/>
    </location>
</feature>
<evidence type="ECO:0000256" key="1">
    <source>
        <dbReference type="SAM" id="Coils"/>
    </source>
</evidence>
<dbReference type="PANTHER" id="PTHR38032:SF1">
    <property type="entry name" value="RNA-BINDING PROTEIN KHPB N-TERMINAL DOMAIN-CONTAINING PROTEIN"/>
    <property type="match status" value="1"/>
</dbReference>
<dbReference type="Pfam" id="PF03961">
    <property type="entry name" value="FapA"/>
    <property type="match status" value="1"/>
</dbReference>
<dbReference type="InterPro" id="IPR005646">
    <property type="entry name" value="FapA"/>
</dbReference>
<feature type="compositionally biased region" description="Basic and acidic residues" evidence="2">
    <location>
        <begin position="168"/>
        <end position="184"/>
    </location>
</feature>
<dbReference type="InterPro" id="IPR046866">
    <property type="entry name" value="FapA_N"/>
</dbReference>
<dbReference type="EMBL" id="CP040098">
    <property type="protein sequence ID" value="QCQ22430.1"/>
    <property type="molecule type" value="Genomic_DNA"/>
</dbReference>
<name>A0A4P8L3J5_9BACT</name>
<dbReference type="KEGG" id="dax:FDQ92_09820"/>
<reference evidence="4 5" key="1">
    <citation type="submission" date="2019-05" db="EMBL/GenBank/DDBJ databases">
        <title>The Complete Genome Sequence of the n-alkane-degrading Desulfoglaeba alkanexedens ALDC reveals multiple alkylsuccinate synthase gene clusters.</title>
        <authorList>
            <person name="Callaghan A.V."/>
            <person name="Davidova I.A."/>
            <person name="Duncan K.E."/>
            <person name="Morris B."/>
            <person name="McInerney M.J."/>
        </authorList>
    </citation>
    <scope>NUCLEOTIDE SEQUENCE [LARGE SCALE GENOMIC DNA]</scope>
    <source>
        <strain evidence="4 5">ALDC</strain>
    </source>
</reference>
<dbReference type="InterPro" id="IPR046865">
    <property type="entry name" value="FapA_b_solenoid"/>
</dbReference>
<dbReference type="OrthoDB" id="5501565at2"/>
<protein>
    <submittedName>
        <fullName evidence="4">DUF342 domain-containing protein</fullName>
    </submittedName>
</protein>
<evidence type="ECO:0000256" key="2">
    <source>
        <dbReference type="SAM" id="MobiDB-lite"/>
    </source>
</evidence>
<feature type="coiled-coil region" evidence="1">
    <location>
        <begin position="589"/>
        <end position="623"/>
    </location>
</feature>
<gene>
    <name evidence="4" type="ORF">FDQ92_09820</name>
</gene>
<sequence>MVAMSAHQESADPLIILGKLAIKYGMAQREQIREALAYHRAQKEEGKEIPLGEILVSRGILSADQLDHLLEVQSFLILRQKDKQFAAAAVQLGLAGPQSVEGALNDQWEAFKQHRIIRPLGAILAERGILTEEDQEKVLTFLSEGNIEGAPPECLAPYQPPRPSSETAETHPRREGAEDVRDTAVPEAPPPWMKDLFSLEASSDGMEAYLVVRCLVAEAPTPAALKAFVRSNGIVGELFPLSLVVDMLNKRPKKDTKISIAQGTPPKPGRDAQIKYYFDTDPLKIGTIRSGGKIDFRERGEIPQVRPGDLLAEKIPKVKGEPGTDVYGKKIQPPEPRDVRLRCGPGARLSEDGLKAYAAKHGSPAVTADGKILVNPQHVIRGNVDLTTGHVDFEGAVLVTGTIEDGFRIRCNSLAAGEIAKAEIETQGNVTVSGGIIGARIHAQGALRTRHVFGATIRASGDIVVESSIVDCTIETSGACIVRSGKILSSNVIAKQGIEALQIGSEQSRACRLTFGVDSKLKEDLAVLSQRIAMCRDRMHRQMNAEGKLKRLVERTELKVGSLAVMQDQATRELRAIEAKASQGEAAADPDTTRRMSRLEARIQEAEKELERLFDLEDRIKKKIGDVAAKKQSLHLTMDHLRAEMEALAEWGKSNRAPAVIKVYDTVMPGTEIRGRWSSMKVGGELKRVLFKEVKVDEPEMPAAVQAKITVRPLES</sequence>
<evidence type="ECO:0000259" key="3">
    <source>
        <dbReference type="Pfam" id="PF20250"/>
    </source>
</evidence>
<dbReference type="PANTHER" id="PTHR38032">
    <property type="entry name" value="POLYMERASE-RELATED"/>
    <property type="match status" value="1"/>
</dbReference>
<evidence type="ECO:0000313" key="4">
    <source>
        <dbReference type="EMBL" id="QCQ22430.1"/>
    </source>
</evidence>
<keyword evidence="1" id="KW-0175">Coiled coil</keyword>
<organism evidence="4 5">
    <name type="scientific">Desulfoglaeba alkanexedens ALDC</name>
    <dbReference type="NCBI Taxonomy" id="980445"/>
    <lineage>
        <taxon>Bacteria</taxon>
        <taxon>Pseudomonadati</taxon>
        <taxon>Thermodesulfobacteriota</taxon>
        <taxon>Syntrophobacteria</taxon>
        <taxon>Syntrophobacterales</taxon>
        <taxon>Syntrophobacteraceae</taxon>
        <taxon>Desulfoglaeba</taxon>
    </lineage>
</organism>
<keyword evidence="5" id="KW-1185">Reference proteome</keyword>
<evidence type="ECO:0000313" key="5">
    <source>
        <dbReference type="Proteomes" id="UP000298602"/>
    </source>
</evidence>
<dbReference type="Pfam" id="PF20250">
    <property type="entry name" value="FapA_N"/>
    <property type="match status" value="1"/>
</dbReference>
<reference evidence="4 5" key="2">
    <citation type="submission" date="2019-05" db="EMBL/GenBank/DDBJ databases">
        <authorList>
            <person name="Suflita J.M."/>
            <person name="Marks C.R."/>
        </authorList>
    </citation>
    <scope>NUCLEOTIDE SEQUENCE [LARGE SCALE GENOMIC DNA]</scope>
    <source>
        <strain evidence="4 5">ALDC</strain>
    </source>
</reference>
<proteinExistence type="predicted"/>
<feature type="region of interest" description="Disordered" evidence="2">
    <location>
        <begin position="150"/>
        <end position="187"/>
    </location>
</feature>